<reference evidence="2 3" key="1">
    <citation type="submission" date="2016-04" db="EMBL/GenBank/DDBJ databases">
        <title>Complete genome sequence of Fictibacillus phosphorivorans G25-29, a strain toxic to nematodes.</title>
        <authorList>
            <person name="Zheng Z."/>
        </authorList>
    </citation>
    <scope>NUCLEOTIDE SEQUENCE [LARGE SCALE GENOMIC DNA]</scope>
    <source>
        <strain evidence="2 3">G25-29</strain>
    </source>
</reference>
<feature type="domain" description="DinB-like" evidence="1">
    <location>
        <begin position="34"/>
        <end position="165"/>
    </location>
</feature>
<dbReference type="InterPro" id="IPR024775">
    <property type="entry name" value="DinB-like"/>
</dbReference>
<proteinExistence type="predicted"/>
<dbReference type="STRING" id="1221500.ABE65_003310"/>
<keyword evidence="3" id="KW-1185">Reference proteome</keyword>
<organism evidence="2 3">
    <name type="scientific">Fictibacillus phosphorivorans</name>
    <dbReference type="NCBI Taxonomy" id="1221500"/>
    <lineage>
        <taxon>Bacteria</taxon>
        <taxon>Bacillati</taxon>
        <taxon>Bacillota</taxon>
        <taxon>Bacilli</taxon>
        <taxon>Bacillales</taxon>
        <taxon>Fictibacillaceae</taxon>
        <taxon>Fictibacillus</taxon>
    </lineage>
</organism>
<evidence type="ECO:0000313" key="3">
    <source>
        <dbReference type="Proteomes" id="UP000076623"/>
    </source>
</evidence>
<accession>A0A160IIR7</accession>
<dbReference type="Proteomes" id="UP000076623">
    <property type="component" value="Chromosome"/>
</dbReference>
<sequence>MDKKSEGYEYADYYKGYVSLVPEGDIIQILSDQMKETVEIVSMLDDEQLSYRYATGKWSIKEVVGHITDTERIMSYRLLSIARGETTSLPGYDENAYVEEADFDDLPVRELLEHFVSVRLSTIQLIKSLSKKVLERKGTANSYPVTTRALMMIIAGHEIHHRNIIVERYLSKN</sequence>
<gene>
    <name evidence="2" type="ORF">ABE65_003310</name>
</gene>
<dbReference type="EMBL" id="CP015378">
    <property type="protein sequence ID" value="ANC75893.1"/>
    <property type="molecule type" value="Genomic_DNA"/>
</dbReference>
<evidence type="ECO:0000313" key="2">
    <source>
        <dbReference type="EMBL" id="ANC75893.1"/>
    </source>
</evidence>
<dbReference type="Gene3D" id="1.20.120.450">
    <property type="entry name" value="dinb family like domain"/>
    <property type="match status" value="1"/>
</dbReference>
<name>A0A160IIR7_9BACL</name>
<dbReference type="SUPFAM" id="SSF109854">
    <property type="entry name" value="DinB/YfiT-like putative metalloenzymes"/>
    <property type="match status" value="1"/>
</dbReference>
<dbReference type="RefSeq" id="WP_066391292.1">
    <property type="nucleotide sequence ID" value="NZ_CP015378.1"/>
</dbReference>
<dbReference type="KEGG" id="fpn:ABE65_003310"/>
<evidence type="ECO:0000259" key="1">
    <source>
        <dbReference type="Pfam" id="PF12867"/>
    </source>
</evidence>
<dbReference type="Pfam" id="PF12867">
    <property type="entry name" value="DinB_2"/>
    <property type="match status" value="1"/>
</dbReference>
<protein>
    <submittedName>
        <fullName evidence="2">Damage-inducible protein DinB</fullName>
    </submittedName>
</protein>
<dbReference type="AlphaFoldDB" id="A0A160IIR7"/>
<dbReference type="InterPro" id="IPR034660">
    <property type="entry name" value="DinB/YfiT-like"/>
</dbReference>